<protein>
    <submittedName>
        <fullName evidence="2">Uncharacterized protein</fullName>
    </submittedName>
</protein>
<feature type="transmembrane region" description="Helical" evidence="1">
    <location>
        <begin position="12"/>
        <end position="40"/>
    </location>
</feature>
<keyword evidence="1" id="KW-0472">Membrane</keyword>
<evidence type="ECO:0000256" key="1">
    <source>
        <dbReference type="SAM" id="Phobius"/>
    </source>
</evidence>
<accession>C8PK40</accession>
<evidence type="ECO:0000313" key="2">
    <source>
        <dbReference type="EMBL" id="EEV17295.1"/>
    </source>
</evidence>
<organism evidence="2 3">
    <name type="scientific">Campylobacter gracilis RM3268</name>
    <dbReference type="NCBI Taxonomy" id="553220"/>
    <lineage>
        <taxon>Bacteria</taxon>
        <taxon>Pseudomonadati</taxon>
        <taxon>Campylobacterota</taxon>
        <taxon>Epsilonproteobacteria</taxon>
        <taxon>Campylobacterales</taxon>
        <taxon>Campylobacteraceae</taxon>
        <taxon>Campylobacter</taxon>
    </lineage>
</organism>
<sequence length="47" mass="5074">MSSARAARRSCMLASPISLGFVFFTIALICVATGVGIYFVNKFKDGR</sequence>
<keyword evidence="1" id="KW-1133">Transmembrane helix</keyword>
<keyword evidence="1" id="KW-0812">Transmembrane</keyword>
<evidence type="ECO:0000313" key="3">
    <source>
        <dbReference type="Proteomes" id="UP000005709"/>
    </source>
</evidence>
<keyword evidence="3" id="KW-1185">Reference proteome</keyword>
<dbReference type="AlphaFoldDB" id="C8PK40"/>
<comment type="caution">
    <text evidence="2">The sequence shown here is derived from an EMBL/GenBank/DDBJ whole genome shotgun (WGS) entry which is preliminary data.</text>
</comment>
<gene>
    <name evidence="2" type="ORF">CAMGR0001_1591</name>
</gene>
<dbReference type="EMBL" id="ACYG01000027">
    <property type="protein sequence ID" value="EEV17295.1"/>
    <property type="molecule type" value="Genomic_DNA"/>
</dbReference>
<reference evidence="2 3" key="1">
    <citation type="submission" date="2009-07" db="EMBL/GenBank/DDBJ databases">
        <authorList>
            <person name="Madupu R."/>
            <person name="Sebastian Y."/>
            <person name="Durkin A.S."/>
            <person name="Torralba M."/>
            <person name="Methe B."/>
            <person name="Sutton G.G."/>
            <person name="Strausberg R.L."/>
            <person name="Nelson K.E."/>
        </authorList>
    </citation>
    <scope>NUCLEOTIDE SEQUENCE [LARGE SCALE GENOMIC DNA]</scope>
    <source>
        <strain evidence="2 3">RM3268</strain>
    </source>
</reference>
<name>C8PK40_9BACT</name>
<proteinExistence type="predicted"/>
<dbReference type="Proteomes" id="UP000005709">
    <property type="component" value="Unassembled WGS sequence"/>
</dbReference>